<dbReference type="Pfam" id="PF00668">
    <property type="entry name" value="Condensation"/>
    <property type="match status" value="2"/>
</dbReference>
<organism evidence="3 4">
    <name type="scientific">Paraburkholderia agricolaris</name>
    <dbReference type="NCBI Taxonomy" id="2152888"/>
    <lineage>
        <taxon>Bacteria</taxon>
        <taxon>Pseudomonadati</taxon>
        <taxon>Pseudomonadota</taxon>
        <taxon>Betaproteobacteria</taxon>
        <taxon>Burkholderiales</taxon>
        <taxon>Burkholderiaceae</taxon>
        <taxon>Paraburkholderia</taxon>
    </lineage>
</organism>
<dbReference type="PANTHER" id="PTHR45398">
    <property type="match status" value="1"/>
</dbReference>
<dbReference type="NCBIfam" id="TIGR01720">
    <property type="entry name" value="NRPS-para261"/>
    <property type="match status" value="1"/>
</dbReference>
<dbReference type="Proteomes" id="UP001629249">
    <property type="component" value="Unassembled WGS sequence"/>
</dbReference>
<dbReference type="InterPro" id="IPR023213">
    <property type="entry name" value="CAT-like_dom_sf"/>
</dbReference>
<gene>
    <name evidence="3" type="ORF">PQR66_39955</name>
</gene>
<dbReference type="Gene3D" id="3.40.50.980">
    <property type="match status" value="2"/>
</dbReference>
<dbReference type="InterPro" id="IPR001242">
    <property type="entry name" value="Condensation_dom"/>
</dbReference>
<feature type="non-terminal residue" evidence="3">
    <location>
        <position position="1"/>
    </location>
</feature>
<dbReference type="EMBL" id="JAQQFN010000082">
    <property type="protein sequence ID" value="MFL9889244.1"/>
    <property type="molecule type" value="Genomic_DNA"/>
</dbReference>
<sequence>AQQRTVTLDAATTRQLLKDAPSAYRTQVNDLLLVALGRALCGWTRRESIRIDVEGHGREDVFDGIDVSRTCGWFTTLFPVRLEPQGDTGDAICRVKETLRAIPARGLGFGALRQFGVEEDRAALSEIAASQVVFNYLGQFDSSFDNTASSGWQPASGSTGRPQDSSAEFAYALSINAKVFDSELTLAIGFNAARHDASTVESLLARFASELRELIAHCTSGAAAAGGVTPSDFPLAGLDQQQLRQLTLPVPATQIEDLYPLSPMQRGMLFHTLYAPNDSAYVMQLCVDIDGLDVARFRAAWQAVTERHDILRTGFVQQGDAWLQWVAKTIDLPFALHDLRDPHDAAGQDAALSALEHAERVRGFDLARAPLHRLTLVQRGDAAYRMIWTHHHVLLDGWSVSQLMGEVLRHYAGQPLPANRGRYRDYVRWLQQRDSIASEHFWRAQLCDYDEPSRIAAALVRDAIDNETTRTRRYDELELELDAATSAKLAAFARQEHVTVNTLVQAAWALLLQRHTLQDTVVFGATVAGRPADLPDAGQLIGLFINTLPVIASPRAGLRVGDWLRAMQAQALASREHEHTPLNEIQRWAGSAGQALFDSLIVFENYPVDAALKQAASGGLSFGPLLNREETNYALTISVSQAETLRFKYSYDLTALSAGAVAELAERLSGLLRAFADDSSRSLGALTLLDDTSSVHQQHAGCSTDSFADAAAVHELIERQAASTPDAIALVCGDEALSHAALNTRANRLAHRLIREGVRADVMVAVALERSVDMLVALLAVLKAGGAYVPLDPSYPAARLGYMLDDCRAPLLLTQRAVMGMTDALPVGEHTRVIELDALDLSAGPAGNPAVAVSGEQLAYVIYTSGSTGQPKGTMVRHAALTNFLHGVAREPGLTAHDTLVAVTSLSFDI</sequence>
<feature type="domain" description="Condensation" evidence="2">
    <location>
        <begin position="256"/>
        <end position="693"/>
    </location>
</feature>
<dbReference type="InterPro" id="IPR010060">
    <property type="entry name" value="NRPS_synth"/>
</dbReference>
<dbReference type="SUPFAM" id="SSF56801">
    <property type="entry name" value="Acetyl-CoA synthetase-like"/>
    <property type="match status" value="1"/>
</dbReference>
<feature type="domain" description="AMP-dependent synthetase/ligase" evidence="1">
    <location>
        <begin position="718"/>
        <end position="909"/>
    </location>
</feature>
<dbReference type="Pfam" id="PF00501">
    <property type="entry name" value="AMP-binding"/>
    <property type="match status" value="1"/>
</dbReference>
<feature type="domain" description="Condensation" evidence="2">
    <location>
        <begin position="3"/>
        <end position="221"/>
    </location>
</feature>
<accession>A0ABW9A483</accession>
<dbReference type="RefSeq" id="WP_408336562.1">
    <property type="nucleotide sequence ID" value="NZ_JAQQFH010000093.1"/>
</dbReference>
<proteinExistence type="predicted"/>
<dbReference type="Gene3D" id="3.30.559.10">
    <property type="entry name" value="Chloramphenicol acetyltransferase-like domain"/>
    <property type="match status" value="1"/>
</dbReference>
<dbReference type="InterPro" id="IPR000873">
    <property type="entry name" value="AMP-dep_synth/lig_dom"/>
</dbReference>
<evidence type="ECO:0000313" key="3">
    <source>
        <dbReference type="EMBL" id="MFL9889244.1"/>
    </source>
</evidence>
<dbReference type="InterPro" id="IPR020845">
    <property type="entry name" value="AMP-binding_CS"/>
</dbReference>
<dbReference type="PROSITE" id="PS00455">
    <property type="entry name" value="AMP_BINDING"/>
    <property type="match status" value="1"/>
</dbReference>
<dbReference type="SUPFAM" id="SSF52777">
    <property type="entry name" value="CoA-dependent acyltransferases"/>
    <property type="match status" value="3"/>
</dbReference>
<protein>
    <submittedName>
        <fullName evidence="3">Condensation domain-containing protein</fullName>
    </submittedName>
</protein>
<dbReference type="PANTHER" id="PTHR45398:SF1">
    <property type="entry name" value="ENZYME, PUTATIVE (JCVI)-RELATED"/>
    <property type="match status" value="1"/>
</dbReference>
<name>A0ABW9A483_9BURK</name>
<comment type="caution">
    <text evidence="3">The sequence shown here is derived from an EMBL/GenBank/DDBJ whole genome shotgun (WGS) entry which is preliminary data.</text>
</comment>
<feature type="non-terminal residue" evidence="3">
    <location>
        <position position="910"/>
    </location>
</feature>
<keyword evidence="4" id="KW-1185">Reference proteome</keyword>
<reference evidence="3 4" key="1">
    <citation type="journal article" date="2024" name="Chem. Sci.">
        <title>Discovery of megapolipeptins by genome mining of a Burkholderiales bacteria collection.</title>
        <authorList>
            <person name="Paulo B.S."/>
            <person name="Recchia M.J.J."/>
            <person name="Lee S."/>
            <person name="Fergusson C.H."/>
            <person name="Romanowski S.B."/>
            <person name="Hernandez A."/>
            <person name="Krull N."/>
            <person name="Liu D.Y."/>
            <person name="Cavanagh H."/>
            <person name="Bos A."/>
            <person name="Gray C.A."/>
            <person name="Murphy B.T."/>
            <person name="Linington R.G."/>
            <person name="Eustaquio A.S."/>
        </authorList>
    </citation>
    <scope>NUCLEOTIDE SEQUENCE [LARGE SCALE GENOMIC DNA]</scope>
    <source>
        <strain evidence="3 4">RL16-012-BIC-B</strain>
    </source>
</reference>
<dbReference type="Gene3D" id="3.30.559.30">
    <property type="entry name" value="Nonribosomal peptide synthetase, condensation domain"/>
    <property type="match status" value="2"/>
</dbReference>
<evidence type="ECO:0000259" key="1">
    <source>
        <dbReference type="Pfam" id="PF00501"/>
    </source>
</evidence>
<dbReference type="CDD" id="cd19543">
    <property type="entry name" value="DCL_NRPS"/>
    <property type="match status" value="1"/>
</dbReference>
<evidence type="ECO:0000259" key="2">
    <source>
        <dbReference type="Pfam" id="PF00668"/>
    </source>
</evidence>
<evidence type="ECO:0000313" key="4">
    <source>
        <dbReference type="Proteomes" id="UP001629249"/>
    </source>
</evidence>